<keyword evidence="3" id="KW-0472">Membrane</keyword>
<dbReference type="PANTHER" id="PTHR35089:SF1">
    <property type="entry name" value="CHAPERONE PROTEIN SKP"/>
    <property type="match status" value="1"/>
</dbReference>
<dbReference type="InterPro" id="IPR024930">
    <property type="entry name" value="Skp_dom_sf"/>
</dbReference>
<evidence type="ECO:0000256" key="3">
    <source>
        <dbReference type="SAM" id="Phobius"/>
    </source>
</evidence>
<dbReference type="Proteomes" id="UP000239872">
    <property type="component" value="Unassembled WGS sequence"/>
</dbReference>
<keyword evidence="3" id="KW-0812">Transmembrane</keyword>
<feature type="transmembrane region" description="Helical" evidence="3">
    <location>
        <begin position="6"/>
        <end position="23"/>
    </location>
</feature>
<dbReference type="Pfam" id="PF03938">
    <property type="entry name" value="OmpH"/>
    <property type="match status" value="1"/>
</dbReference>
<keyword evidence="3" id="KW-1133">Transmembrane helix</keyword>
<dbReference type="PANTHER" id="PTHR35089">
    <property type="entry name" value="CHAPERONE PROTEIN SKP"/>
    <property type="match status" value="1"/>
</dbReference>
<keyword evidence="2" id="KW-0732">Signal</keyword>
<dbReference type="EMBL" id="PPSL01000001">
    <property type="protein sequence ID" value="PQJ13003.1"/>
    <property type="molecule type" value="Genomic_DNA"/>
</dbReference>
<dbReference type="AlphaFoldDB" id="A0A2S7T1B4"/>
<dbReference type="InterPro" id="IPR005632">
    <property type="entry name" value="Chaperone_Skp"/>
</dbReference>
<reference evidence="4 5" key="1">
    <citation type="submission" date="2018-01" db="EMBL/GenBank/DDBJ databases">
        <title>A novel member of the phylum Bacteroidetes isolated from glacier ice.</title>
        <authorList>
            <person name="Liu Q."/>
            <person name="Xin Y.-H."/>
        </authorList>
    </citation>
    <scope>NUCLEOTIDE SEQUENCE [LARGE SCALE GENOMIC DNA]</scope>
    <source>
        <strain evidence="4 5">RB1R16</strain>
    </source>
</reference>
<comment type="caution">
    <text evidence="4">The sequence shown here is derived from an EMBL/GenBank/DDBJ whole genome shotgun (WGS) entry which is preliminary data.</text>
</comment>
<dbReference type="SMART" id="SM00935">
    <property type="entry name" value="OmpH"/>
    <property type="match status" value="1"/>
</dbReference>
<gene>
    <name evidence="4" type="ORF">CJD36_004465</name>
</gene>
<dbReference type="GO" id="GO:0050821">
    <property type="term" value="P:protein stabilization"/>
    <property type="evidence" value="ECO:0007669"/>
    <property type="project" value="TreeGrafter"/>
</dbReference>
<proteinExistence type="inferred from homology"/>
<accession>A0A2S7T1B4</accession>
<dbReference type="RefSeq" id="WP_105037887.1">
    <property type="nucleotide sequence ID" value="NZ_PPSL01000001.1"/>
</dbReference>
<evidence type="ECO:0000313" key="4">
    <source>
        <dbReference type="EMBL" id="PQJ13003.1"/>
    </source>
</evidence>
<protein>
    <recommendedName>
        <fullName evidence="6">OmpH family outer membrane protein</fullName>
    </recommendedName>
</protein>
<evidence type="ECO:0008006" key="6">
    <source>
        <dbReference type="Google" id="ProtNLM"/>
    </source>
</evidence>
<dbReference type="GO" id="GO:0005829">
    <property type="term" value="C:cytosol"/>
    <property type="evidence" value="ECO:0007669"/>
    <property type="project" value="TreeGrafter"/>
</dbReference>
<name>A0A2S7T1B4_9BACT</name>
<dbReference type="OrthoDB" id="677272at2"/>
<organism evidence="4 5">
    <name type="scientific">Flavipsychrobacter stenotrophus</name>
    <dbReference type="NCBI Taxonomy" id="2077091"/>
    <lineage>
        <taxon>Bacteria</taxon>
        <taxon>Pseudomonadati</taxon>
        <taxon>Bacteroidota</taxon>
        <taxon>Chitinophagia</taxon>
        <taxon>Chitinophagales</taxon>
        <taxon>Chitinophagaceae</taxon>
        <taxon>Flavipsychrobacter</taxon>
    </lineage>
</organism>
<dbReference type="Gene3D" id="3.30.910.20">
    <property type="entry name" value="Skp domain"/>
    <property type="match status" value="1"/>
</dbReference>
<dbReference type="GO" id="GO:0051082">
    <property type="term" value="F:unfolded protein binding"/>
    <property type="evidence" value="ECO:0007669"/>
    <property type="project" value="InterPro"/>
</dbReference>
<dbReference type="SUPFAM" id="SSF111384">
    <property type="entry name" value="OmpH-like"/>
    <property type="match status" value="1"/>
</dbReference>
<keyword evidence="5" id="KW-1185">Reference proteome</keyword>
<comment type="similarity">
    <text evidence="1">Belongs to the Skp family.</text>
</comment>
<sequence length="165" mass="18842">MAKIFIISFLMSALTGTGVYLMLKNDNKKIGVVDAVRLFDQYNMKKELEDKAKVKLQMLGKQMDSVENLLNMAKAVKNDDGIKKMSYAYSYVRSYVENEYKQSNKEINEQVWKRLNSAIDAYGKSKGLHLIIGANGMGSVLFNDDYYDLTSEAIKYVNKKYEEGN</sequence>
<evidence type="ECO:0000256" key="2">
    <source>
        <dbReference type="ARBA" id="ARBA00022729"/>
    </source>
</evidence>
<evidence type="ECO:0000256" key="1">
    <source>
        <dbReference type="ARBA" id="ARBA00009091"/>
    </source>
</evidence>
<evidence type="ECO:0000313" key="5">
    <source>
        <dbReference type="Proteomes" id="UP000239872"/>
    </source>
</evidence>